<keyword evidence="1" id="KW-0472">Membrane</keyword>
<dbReference type="GeneID" id="69602054"/>
<accession>A0A0C6P0T1</accession>
<gene>
    <name evidence="2" type="ORF">BN112_0075</name>
</gene>
<dbReference type="KEGG" id="bbh:BN112_0075"/>
<dbReference type="RefSeq" id="WP_003812526.1">
    <property type="nucleotide sequence ID" value="NC_019382.1"/>
</dbReference>
<sequence>MVYEDFFWFMAALVALALVGGALFGRLGRLAHSVIAMLGLAIAVGVAVLLGARGEDVGPYAPLLAIAAFMFCLMIGGAATLVTRRVRRRHLTH</sequence>
<evidence type="ECO:0000313" key="2">
    <source>
        <dbReference type="EMBL" id="CCJ51993.1"/>
    </source>
</evidence>
<dbReference type="EMBL" id="HE965806">
    <property type="protein sequence ID" value="CCJ51993.1"/>
    <property type="molecule type" value="Genomic_DNA"/>
</dbReference>
<feature type="transmembrane region" description="Helical" evidence="1">
    <location>
        <begin position="6"/>
        <end position="27"/>
    </location>
</feature>
<dbReference type="HOGENOM" id="CLU_2434075_0_0_4"/>
<proteinExistence type="predicted"/>
<feature type="transmembrane region" description="Helical" evidence="1">
    <location>
        <begin position="60"/>
        <end position="82"/>
    </location>
</feature>
<dbReference type="Proteomes" id="UP000007564">
    <property type="component" value="Chromosome"/>
</dbReference>
<reference evidence="2 3" key="1">
    <citation type="journal article" date="2012" name="BMC Genomics">
        <title>Comparative genomics of the classical Bordetella subspecies: the evolution and exchange of virulence-associated diversity amongst closely related pathogens.</title>
        <authorList>
            <person name="Park J."/>
            <person name="Zhang Y."/>
            <person name="Buboltz A.M."/>
            <person name="Zhang X."/>
            <person name="Schuster S.C."/>
            <person name="Ahuja U."/>
            <person name="Liu M."/>
            <person name="Miller J.F."/>
            <person name="Sebaihia M."/>
            <person name="Bentley S.D."/>
            <person name="Parkhill J."/>
            <person name="Harvill E.T."/>
        </authorList>
    </citation>
    <scope>NUCLEOTIDE SEQUENCE [LARGE SCALE GENOMIC DNA]</scope>
    <source>
        <strain evidence="2 3">253</strain>
    </source>
</reference>
<evidence type="ECO:0000313" key="3">
    <source>
        <dbReference type="Proteomes" id="UP000007564"/>
    </source>
</evidence>
<name>A0A0C6P0T1_BORBO</name>
<feature type="transmembrane region" description="Helical" evidence="1">
    <location>
        <begin position="34"/>
        <end position="54"/>
    </location>
</feature>
<keyword evidence="1" id="KW-1133">Transmembrane helix</keyword>
<evidence type="ECO:0000256" key="1">
    <source>
        <dbReference type="SAM" id="Phobius"/>
    </source>
</evidence>
<keyword evidence="1" id="KW-0812">Transmembrane</keyword>
<organism evidence="2 3">
    <name type="scientific">Bordetella bronchiseptica 253</name>
    <dbReference type="NCBI Taxonomy" id="568707"/>
    <lineage>
        <taxon>Bacteria</taxon>
        <taxon>Pseudomonadati</taxon>
        <taxon>Pseudomonadota</taxon>
        <taxon>Betaproteobacteria</taxon>
        <taxon>Burkholderiales</taxon>
        <taxon>Alcaligenaceae</taxon>
        <taxon>Bordetella</taxon>
    </lineage>
</organism>
<dbReference type="AlphaFoldDB" id="A0A0C6P0T1"/>
<protein>
    <submittedName>
        <fullName evidence="2">Putative membrane protein</fullName>
    </submittedName>
</protein>